<dbReference type="Pfam" id="PF16715">
    <property type="entry name" value="CDPS"/>
    <property type="match status" value="1"/>
</dbReference>
<dbReference type="RefSeq" id="WP_086698022.1">
    <property type="nucleotide sequence ID" value="NZ_BAAAXF010000057.1"/>
</dbReference>
<accession>A0ABP6U1Z0</accession>
<dbReference type="InterPro" id="IPR038622">
    <property type="entry name" value="CDPS_sf"/>
</dbReference>
<dbReference type="InterPro" id="IPR030903">
    <property type="entry name" value="CDPS"/>
</dbReference>
<dbReference type="Gene3D" id="3.40.50.11710">
    <property type="entry name" value="Cyclodipeptide synthase"/>
    <property type="match status" value="1"/>
</dbReference>
<proteinExistence type="inferred from homology"/>
<dbReference type="NCBIfam" id="TIGR04539">
    <property type="entry name" value="tRNA_cyclodipep"/>
    <property type="match status" value="1"/>
</dbReference>
<evidence type="ECO:0000313" key="4">
    <source>
        <dbReference type="EMBL" id="GAA3500948.1"/>
    </source>
</evidence>
<evidence type="ECO:0000313" key="5">
    <source>
        <dbReference type="Proteomes" id="UP001501455"/>
    </source>
</evidence>
<reference evidence="5" key="1">
    <citation type="journal article" date="2019" name="Int. J. Syst. Evol. Microbiol.">
        <title>The Global Catalogue of Microorganisms (GCM) 10K type strain sequencing project: providing services to taxonomists for standard genome sequencing and annotation.</title>
        <authorList>
            <consortium name="The Broad Institute Genomics Platform"/>
            <consortium name="The Broad Institute Genome Sequencing Center for Infectious Disease"/>
            <person name="Wu L."/>
            <person name="Ma J."/>
        </authorList>
    </citation>
    <scope>NUCLEOTIDE SEQUENCE [LARGE SCALE GENOMIC DNA]</scope>
    <source>
        <strain evidence="5">JCM 4816</strain>
    </source>
</reference>
<organism evidence="4 5">
    <name type="scientific">Streptomyces prasinosporus</name>
    <dbReference type="NCBI Taxonomy" id="68256"/>
    <lineage>
        <taxon>Bacteria</taxon>
        <taxon>Bacillati</taxon>
        <taxon>Actinomycetota</taxon>
        <taxon>Actinomycetes</taxon>
        <taxon>Kitasatosporales</taxon>
        <taxon>Streptomycetaceae</taxon>
        <taxon>Streptomyces</taxon>
        <taxon>Streptomyces albogriseolus group</taxon>
    </lineage>
</organism>
<dbReference type="Proteomes" id="UP001501455">
    <property type="component" value="Unassembled WGS sequence"/>
</dbReference>
<comment type="similarity">
    <text evidence="1">Belongs to the CDPS family.</text>
</comment>
<keyword evidence="2" id="KW-0808">Transferase</keyword>
<protein>
    <recommendedName>
        <fullName evidence="3">Cyclodipeptide synthase</fullName>
    </recommendedName>
</protein>
<evidence type="ECO:0000256" key="3">
    <source>
        <dbReference type="ARBA" id="ARBA00030771"/>
    </source>
</evidence>
<dbReference type="EMBL" id="BAAAXF010000057">
    <property type="protein sequence ID" value="GAA3500948.1"/>
    <property type="molecule type" value="Genomic_DNA"/>
</dbReference>
<keyword evidence="5" id="KW-1185">Reference proteome</keyword>
<gene>
    <name evidence="4" type="ORF">GCM10019016_080550</name>
</gene>
<sequence length="239" mass="25749">MSTEQGGGGAALTVTPLSARCAEAVERGEHVCFGISPFNGYFSTARIRELAAWGLAGFERVDFFVPDAPSAFTLEAVGYSPEKAAWKARRQGQYTRNKIVTALASLGVVDAGARVLGWAELERNAAFQRLHEGGLRRYAEDPGFRDACREATGWVLAGKLPPGRVPEAGQVERAVRYFLAELPLFLDTPSIVGAGASVFCYHRPPEVLRRLYAGELGWRPAEGQGFAAVVPAGPEPVTR</sequence>
<evidence type="ECO:0000256" key="1">
    <source>
        <dbReference type="ARBA" id="ARBA00006034"/>
    </source>
</evidence>
<comment type="caution">
    <text evidence="4">The sequence shown here is derived from an EMBL/GenBank/DDBJ whole genome shotgun (WGS) entry which is preliminary data.</text>
</comment>
<name>A0ABP6U1Z0_9ACTN</name>
<evidence type="ECO:0000256" key="2">
    <source>
        <dbReference type="ARBA" id="ARBA00022679"/>
    </source>
</evidence>